<evidence type="ECO:0000313" key="2">
    <source>
        <dbReference type="Proteomes" id="UP001446871"/>
    </source>
</evidence>
<protein>
    <recommendedName>
        <fullName evidence="3">F-box domain-containing protein</fullName>
    </recommendedName>
</protein>
<sequence length="470" mass="53234">MFNVPLPNEITCQIMTEAIIARDIRRAQRLRFVNKTWKTWADEAQVRLGHFFDSGKMFQCAPFYPQYLAHLALTAKPDDISPTLRAIRRAAEQVAGYGDPRRADSEAAVREYIIEICAMGELWADYRLDDSHWRIYVGDDNEWQYLQGVPREMPGDWWPRLIEKAFPFSEHDRYEQALLAIAASINQVSLIKETLQSMQGVPGGREAIVNFALGVAAYKGYDATVSLLLDAYSGSNREIVSTYVTLYASKANNLSTLELVLGIDRVGYSLSNAMAETTSLEIYQRLFSLALDELHEDNYLDTIGDHMLLMARRGALPILQYLLQLEIPAAAYWTKPPADPSNRFLTDQAIRRGHTETVRWLVGNGYDKMGYENSEKGLDRDNALKYAAQRGDPALMQLFLRHYGGEGVGDEVLLRALRRENAEVARILLRTEPYSRHCTPGGLISNIREMGLESMEKLLREHQADSVSTT</sequence>
<evidence type="ECO:0008006" key="3">
    <source>
        <dbReference type="Google" id="ProtNLM"/>
    </source>
</evidence>
<dbReference type="InterPro" id="IPR002110">
    <property type="entry name" value="Ankyrin_rpt"/>
</dbReference>
<dbReference type="Pfam" id="PF12796">
    <property type="entry name" value="Ank_2"/>
    <property type="match status" value="1"/>
</dbReference>
<name>A0ABR1UFX2_9PEZI</name>
<dbReference type="InterPro" id="IPR052050">
    <property type="entry name" value="SecEffector_AnkRepeat"/>
</dbReference>
<accession>A0ABR1UFX2</accession>
<organism evidence="1 2">
    <name type="scientific">Apiospora saccharicola</name>
    <dbReference type="NCBI Taxonomy" id="335842"/>
    <lineage>
        <taxon>Eukaryota</taxon>
        <taxon>Fungi</taxon>
        <taxon>Dikarya</taxon>
        <taxon>Ascomycota</taxon>
        <taxon>Pezizomycotina</taxon>
        <taxon>Sordariomycetes</taxon>
        <taxon>Xylariomycetidae</taxon>
        <taxon>Amphisphaeriales</taxon>
        <taxon>Apiosporaceae</taxon>
        <taxon>Apiospora</taxon>
    </lineage>
</organism>
<dbReference type="Proteomes" id="UP001446871">
    <property type="component" value="Unassembled WGS sequence"/>
</dbReference>
<gene>
    <name evidence="1" type="ORF">PG996_011744</name>
</gene>
<proteinExistence type="predicted"/>
<keyword evidence="2" id="KW-1185">Reference proteome</keyword>
<dbReference type="Gene3D" id="1.25.40.20">
    <property type="entry name" value="Ankyrin repeat-containing domain"/>
    <property type="match status" value="1"/>
</dbReference>
<comment type="caution">
    <text evidence="1">The sequence shown here is derived from an EMBL/GenBank/DDBJ whole genome shotgun (WGS) entry which is preliminary data.</text>
</comment>
<dbReference type="SUPFAM" id="SSF48403">
    <property type="entry name" value="Ankyrin repeat"/>
    <property type="match status" value="1"/>
</dbReference>
<dbReference type="PANTHER" id="PTHR46586:SF3">
    <property type="entry name" value="ANKYRIN REPEAT-CONTAINING PROTEIN"/>
    <property type="match status" value="1"/>
</dbReference>
<dbReference type="InterPro" id="IPR036770">
    <property type="entry name" value="Ankyrin_rpt-contain_sf"/>
</dbReference>
<dbReference type="EMBL" id="JAQQWM010000007">
    <property type="protein sequence ID" value="KAK8057807.1"/>
    <property type="molecule type" value="Genomic_DNA"/>
</dbReference>
<dbReference type="PANTHER" id="PTHR46586">
    <property type="entry name" value="ANKYRIN REPEAT-CONTAINING PROTEIN"/>
    <property type="match status" value="1"/>
</dbReference>
<reference evidence="1 2" key="1">
    <citation type="submission" date="2023-01" db="EMBL/GenBank/DDBJ databases">
        <title>Analysis of 21 Apiospora genomes using comparative genomics revels a genus with tremendous synthesis potential of carbohydrate active enzymes and secondary metabolites.</title>
        <authorList>
            <person name="Sorensen T."/>
        </authorList>
    </citation>
    <scope>NUCLEOTIDE SEQUENCE [LARGE SCALE GENOMIC DNA]</scope>
    <source>
        <strain evidence="1 2">CBS 83171</strain>
    </source>
</reference>
<evidence type="ECO:0000313" key="1">
    <source>
        <dbReference type="EMBL" id="KAK8057807.1"/>
    </source>
</evidence>